<keyword evidence="11" id="KW-1185">Reference proteome</keyword>
<accession>A0A2T0S287</accession>
<feature type="transmembrane region" description="Helical" evidence="8">
    <location>
        <begin position="121"/>
        <end position="142"/>
    </location>
</feature>
<evidence type="ECO:0000256" key="2">
    <source>
        <dbReference type="ARBA" id="ARBA00022448"/>
    </source>
</evidence>
<feature type="transmembrane region" description="Helical" evidence="8">
    <location>
        <begin position="348"/>
        <end position="368"/>
    </location>
</feature>
<dbReference type="Pfam" id="PF07690">
    <property type="entry name" value="MFS_1"/>
    <property type="match status" value="1"/>
</dbReference>
<dbReference type="GO" id="GO:0022857">
    <property type="term" value="F:transmembrane transporter activity"/>
    <property type="evidence" value="ECO:0007669"/>
    <property type="project" value="InterPro"/>
</dbReference>
<dbReference type="CDD" id="cd17321">
    <property type="entry name" value="MFS_MMR_MDR_like"/>
    <property type="match status" value="1"/>
</dbReference>
<evidence type="ECO:0000256" key="7">
    <source>
        <dbReference type="SAM" id="MobiDB-lite"/>
    </source>
</evidence>
<dbReference type="PANTHER" id="PTHR42718">
    <property type="entry name" value="MAJOR FACILITATOR SUPERFAMILY MULTIDRUG TRANSPORTER MFSC"/>
    <property type="match status" value="1"/>
</dbReference>
<proteinExistence type="predicted"/>
<comment type="caution">
    <text evidence="10">The sequence shown here is derived from an EMBL/GenBank/DDBJ whole genome shotgun (WGS) entry which is preliminary data.</text>
</comment>
<dbReference type="InterPro" id="IPR036259">
    <property type="entry name" value="MFS_trans_sf"/>
</dbReference>
<evidence type="ECO:0000256" key="5">
    <source>
        <dbReference type="ARBA" id="ARBA00022989"/>
    </source>
</evidence>
<evidence type="ECO:0000256" key="3">
    <source>
        <dbReference type="ARBA" id="ARBA00022475"/>
    </source>
</evidence>
<dbReference type="PROSITE" id="PS50850">
    <property type="entry name" value="MFS"/>
    <property type="match status" value="1"/>
</dbReference>
<keyword evidence="4 8" id="KW-0812">Transmembrane</keyword>
<feature type="transmembrane region" description="Helical" evidence="8">
    <location>
        <begin position="64"/>
        <end position="84"/>
    </location>
</feature>
<keyword evidence="6 8" id="KW-0472">Membrane</keyword>
<feature type="region of interest" description="Disordered" evidence="7">
    <location>
        <begin position="550"/>
        <end position="610"/>
    </location>
</feature>
<dbReference type="Gene3D" id="1.20.1250.20">
    <property type="entry name" value="MFS general substrate transporter like domains"/>
    <property type="match status" value="1"/>
</dbReference>
<dbReference type="PANTHER" id="PTHR42718:SF49">
    <property type="entry name" value="EXPORT PROTEIN"/>
    <property type="match status" value="1"/>
</dbReference>
<feature type="transmembrane region" description="Helical" evidence="8">
    <location>
        <begin position="154"/>
        <end position="176"/>
    </location>
</feature>
<evidence type="ECO:0000256" key="6">
    <source>
        <dbReference type="ARBA" id="ARBA00023136"/>
    </source>
</evidence>
<feature type="transmembrane region" description="Helical" evidence="8">
    <location>
        <begin position="245"/>
        <end position="264"/>
    </location>
</feature>
<dbReference type="NCBIfam" id="TIGR00711">
    <property type="entry name" value="efflux_EmrB"/>
    <property type="match status" value="1"/>
</dbReference>
<feature type="compositionally biased region" description="Low complexity" evidence="7">
    <location>
        <begin position="550"/>
        <end position="587"/>
    </location>
</feature>
<dbReference type="SUPFAM" id="SSF103473">
    <property type="entry name" value="MFS general substrate transporter"/>
    <property type="match status" value="1"/>
</dbReference>
<feature type="domain" description="Major facilitator superfamily (MFS) profile" evidence="9">
    <location>
        <begin position="30"/>
        <end position="546"/>
    </location>
</feature>
<comment type="subcellular location">
    <subcellularLocation>
        <location evidence="1">Cell membrane</location>
        <topology evidence="1">Multi-pass membrane protein</topology>
    </subcellularLocation>
</comment>
<keyword evidence="5 8" id="KW-1133">Transmembrane helix</keyword>
<organism evidence="10 11">
    <name type="scientific">Pseudosporangium ferrugineum</name>
    <dbReference type="NCBI Taxonomy" id="439699"/>
    <lineage>
        <taxon>Bacteria</taxon>
        <taxon>Bacillati</taxon>
        <taxon>Actinomycetota</taxon>
        <taxon>Actinomycetes</taxon>
        <taxon>Micromonosporales</taxon>
        <taxon>Micromonosporaceae</taxon>
        <taxon>Pseudosporangium</taxon>
    </lineage>
</organism>
<feature type="transmembrane region" description="Helical" evidence="8">
    <location>
        <begin position="522"/>
        <end position="542"/>
    </location>
</feature>
<feature type="transmembrane region" description="Helical" evidence="8">
    <location>
        <begin position="216"/>
        <end position="239"/>
    </location>
</feature>
<dbReference type="Proteomes" id="UP000239209">
    <property type="component" value="Unassembled WGS sequence"/>
</dbReference>
<feature type="transmembrane region" description="Helical" evidence="8">
    <location>
        <begin position="320"/>
        <end position="341"/>
    </location>
</feature>
<dbReference type="InterPro" id="IPR004638">
    <property type="entry name" value="EmrB-like"/>
</dbReference>
<evidence type="ECO:0000313" key="10">
    <source>
        <dbReference type="EMBL" id="PRY27522.1"/>
    </source>
</evidence>
<feature type="transmembrane region" description="Helical" evidence="8">
    <location>
        <begin position="28"/>
        <end position="52"/>
    </location>
</feature>
<dbReference type="GO" id="GO:0005886">
    <property type="term" value="C:plasma membrane"/>
    <property type="evidence" value="ECO:0007669"/>
    <property type="project" value="UniProtKB-SubCell"/>
</dbReference>
<dbReference type="AlphaFoldDB" id="A0A2T0S287"/>
<gene>
    <name evidence="10" type="ORF">CLV70_110109</name>
</gene>
<dbReference type="EMBL" id="PVZG01000010">
    <property type="protein sequence ID" value="PRY27522.1"/>
    <property type="molecule type" value="Genomic_DNA"/>
</dbReference>
<feature type="transmembrane region" description="Helical" evidence="8">
    <location>
        <begin position="182"/>
        <end position="204"/>
    </location>
</feature>
<dbReference type="InterPro" id="IPR020846">
    <property type="entry name" value="MFS_dom"/>
</dbReference>
<sequence length="610" mass="60167">MRASGWEIRAGRIDRRGMQRHSSGRESWWPLVTVCLGTFMLLVDVTIVNVALPQMATGLHTSFTALQWVIDGYALSLGVLLLGAGALGDRYGHRRLYAAGLVLFALASLACGLATGTGALIAARVLQGVGAAAMFTTTFALLNTAYRGRSRGVAYGVWGGVSGASAAAGPILGGLLTEAFDWRWIFLVNLPVSVAALALCATVLKPGHEARHGRFDLAGTVTFTVAATALTVAVIRAGAEGWGSARTWGLLLLSVLALAAFGLVERRSPAPMFDLSLLRNRSFAGILVAALLVNFGAFAAFTYTSIWLQSLLGMSPLRAGLTGLPMSIVSVIVSGVAGARLHGRSPRLIIGGGMLLIGAGGVLLALMVDAHASWPALIAGYAVTGAGVGLVMPALAEAAMGSVPPQRGGMAAGAVNTARQLGFAIGIAILGTVFASQAERHLAEAGSGLATDPAGLATDPGGLVTGPGGPAADLGGVAADPGGVAHGLAAGQAGGILHAVPEAARSAVDAALRGAAAAGLDAGFLVAAAAGLAGGIAALALIRRPAAAPTASPAAAPTGLPAAAPTASPAAAPTGLPAAAPTGLPAAVPTGSPAAVPTGEDVPAEAGSPG</sequence>
<feature type="transmembrane region" description="Helical" evidence="8">
    <location>
        <begin position="374"/>
        <end position="400"/>
    </location>
</feature>
<dbReference type="InterPro" id="IPR011701">
    <property type="entry name" value="MFS"/>
</dbReference>
<feature type="transmembrane region" description="Helical" evidence="8">
    <location>
        <begin position="421"/>
        <end position="438"/>
    </location>
</feature>
<evidence type="ECO:0000256" key="4">
    <source>
        <dbReference type="ARBA" id="ARBA00022692"/>
    </source>
</evidence>
<dbReference type="Gene3D" id="1.20.1720.10">
    <property type="entry name" value="Multidrug resistance protein D"/>
    <property type="match status" value="1"/>
</dbReference>
<feature type="transmembrane region" description="Helical" evidence="8">
    <location>
        <begin position="285"/>
        <end position="308"/>
    </location>
</feature>
<name>A0A2T0S287_9ACTN</name>
<evidence type="ECO:0000256" key="1">
    <source>
        <dbReference type="ARBA" id="ARBA00004651"/>
    </source>
</evidence>
<keyword evidence="3" id="KW-1003">Cell membrane</keyword>
<protein>
    <submittedName>
        <fullName evidence="10">EmrB/QacA subfamily drug resistance transporter</fullName>
    </submittedName>
</protein>
<evidence type="ECO:0000256" key="8">
    <source>
        <dbReference type="SAM" id="Phobius"/>
    </source>
</evidence>
<dbReference type="PRINTS" id="PR01036">
    <property type="entry name" value="TCRTETB"/>
</dbReference>
<feature type="transmembrane region" description="Helical" evidence="8">
    <location>
        <begin position="96"/>
        <end position="115"/>
    </location>
</feature>
<evidence type="ECO:0000259" key="9">
    <source>
        <dbReference type="PROSITE" id="PS50850"/>
    </source>
</evidence>
<keyword evidence="2" id="KW-0813">Transport</keyword>
<reference evidence="10 11" key="1">
    <citation type="submission" date="2018-03" db="EMBL/GenBank/DDBJ databases">
        <title>Genomic Encyclopedia of Archaeal and Bacterial Type Strains, Phase II (KMG-II): from individual species to whole genera.</title>
        <authorList>
            <person name="Goeker M."/>
        </authorList>
    </citation>
    <scope>NUCLEOTIDE SEQUENCE [LARGE SCALE GENOMIC DNA]</scope>
    <source>
        <strain evidence="10 11">DSM 45348</strain>
    </source>
</reference>
<evidence type="ECO:0000313" key="11">
    <source>
        <dbReference type="Proteomes" id="UP000239209"/>
    </source>
</evidence>